<evidence type="ECO:0000259" key="3">
    <source>
        <dbReference type="Pfam" id="PF02525"/>
    </source>
</evidence>
<dbReference type="EMBL" id="BAAAJK010000008">
    <property type="protein sequence ID" value="GAA1388858.1"/>
    <property type="molecule type" value="Genomic_DNA"/>
</dbReference>
<comment type="caution">
    <text evidence="4">The sequence shown here is derived from an EMBL/GenBank/DDBJ whole genome shotgun (WGS) entry which is preliminary data.</text>
</comment>
<dbReference type="InterPro" id="IPR029039">
    <property type="entry name" value="Flavoprotein-like_sf"/>
</dbReference>
<sequence length="249" mass="27181">MGRRDYLGAAAAAPHQLKARLVLDADRDGLASGAERLWPARRLHCVRRSLVILAHPRPGSFSHALAEAAADALREVRHDVVVHDLHQEGFDPVQRVEGLDTTRSEGTAALSAGADELTAQHRLELCEAHTLIVVHPNWWGKPPAIMAGWMDRVLVPGVVYRLDDAAGEPAPLLTLRRLVVLNTGDTDPAREAEVFGDPLDLIWRRCVGGYLSGAEVRRMLAGPISGSTTEQRARWLCHAARLVRGLPIS</sequence>
<dbReference type="SUPFAM" id="SSF52218">
    <property type="entry name" value="Flavoproteins"/>
    <property type="match status" value="1"/>
</dbReference>
<keyword evidence="5" id="KW-1185">Reference proteome</keyword>
<reference evidence="4 5" key="1">
    <citation type="journal article" date="2019" name="Int. J. Syst. Evol. Microbiol.">
        <title>The Global Catalogue of Microorganisms (GCM) 10K type strain sequencing project: providing services to taxonomists for standard genome sequencing and annotation.</title>
        <authorList>
            <consortium name="The Broad Institute Genomics Platform"/>
            <consortium name="The Broad Institute Genome Sequencing Center for Infectious Disease"/>
            <person name="Wu L."/>
            <person name="Ma J."/>
        </authorList>
    </citation>
    <scope>NUCLEOTIDE SEQUENCE [LARGE SCALE GENOMIC DNA]</scope>
    <source>
        <strain evidence="4 5">JCM 11896</strain>
    </source>
</reference>
<comment type="similarity">
    <text evidence="1">Belongs to the NAD(P)H dehydrogenase (quinone) family.</text>
</comment>
<proteinExistence type="inferred from homology"/>
<dbReference type="InterPro" id="IPR051545">
    <property type="entry name" value="NAD(P)H_dehydrogenase_qn"/>
</dbReference>
<evidence type="ECO:0000313" key="5">
    <source>
        <dbReference type="Proteomes" id="UP001501414"/>
    </source>
</evidence>
<dbReference type="Gene3D" id="3.40.50.360">
    <property type="match status" value="1"/>
</dbReference>
<dbReference type="PANTHER" id="PTHR10204">
    <property type="entry name" value="NAD P H OXIDOREDUCTASE-RELATED"/>
    <property type="match status" value="1"/>
</dbReference>
<organism evidence="4 5">
    <name type="scientific">Pseudonocardia kongjuensis</name>
    <dbReference type="NCBI Taxonomy" id="102227"/>
    <lineage>
        <taxon>Bacteria</taxon>
        <taxon>Bacillati</taxon>
        <taxon>Actinomycetota</taxon>
        <taxon>Actinomycetes</taxon>
        <taxon>Pseudonocardiales</taxon>
        <taxon>Pseudonocardiaceae</taxon>
        <taxon>Pseudonocardia</taxon>
    </lineage>
</organism>
<dbReference type="PANTHER" id="PTHR10204:SF34">
    <property type="entry name" value="NAD(P)H DEHYDROGENASE [QUINONE] 1 ISOFORM 1"/>
    <property type="match status" value="1"/>
</dbReference>
<feature type="domain" description="Flavodoxin-like fold" evidence="3">
    <location>
        <begin position="49"/>
        <end position="188"/>
    </location>
</feature>
<dbReference type="Pfam" id="PF02525">
    <property type="entry name" value="Flavodoxin_2"/>
    <property type="match status" value="1"/>
</dbReference>
<dbReference type="InterPro" id="IPR003680">
    <property type="entry name" value="Flavodoxin_fold"/>
</dbReference>
<accession>A0ABN1XUT4</accession>
<evidence type="ECO:0000256" key="2">
    <source>
        <dbReference type="ARBA" id="ARBA00023002"/>
    </source>
</evidence>
<evidence type="ECO:0000313" key="4">
    <source>
        <dbReference type="EMBL" id="GAA1388858.1"/>
    </source>
</evidence>
<protein>
    <submittedName>
        <fullName evidence="4">NAD(P)H-dependent oxidoreductase</fullName>
    </submittedName>
</protein>
<dbReference type="Proteomes" id="UP001501414">
    <property type="component" value="Unassembled WGS sequence"/>
</dbReference>
<gene>
    <name evidence="4" type="ORF">GCM10009613_26890</name>
</gene>
<evidence type="ECO:0000256" key="1">
    <source>
        <dbReference type="ARBA" id="ARBA00006252"/>
    </source>
</evidence>
<keyword evidence="2" id="KW-0560">Oxidoreductase</keyword>
<name>A0ABN1XUT4_9PSEU</name>